<dbReference type="EMBL" id="CP007794">
    <property type="protein sequence ID" value="AIB13506.1"/>
    <property type="molecule type" value="Genomic_DNA"/>
</dbReference>
<evidence type="ECO:0000256" key="1">
    <source>
        <dbReference type="SAM" id="Phobius"/>
    </source>
</evidence>
<dbReference type="AlphaFoldDB" id="A0A060DH66"/>
<protein>
    <submittedName>
        <fullName evidence="3">DUF4381 domain-containing protein</fullName>
    </submittedName>
</protein>
<dbReference type="Proteomes" id="UP000236268">
    <property type="component" value="Unassembled WGS sequence"/>
</dbReference>
<geneLocation type="plasmid" evidence="2 4">
    <name>AbAZ39_p1</name>
</geneLocation>
<evidence type="ECO:0000313" key="3">
    <source>
        <dbReference type="EMBL" id="PNQ95370.1"/>
    </source>
</evidence>
<evidence type="ECO:0000313" key="5">
    <source>
        <dbReference type="Proteomes" id="UP000236268"/>
    </source>
</evidence>
<dbReference type="InterPro" id="IPR025489">
    <property type="entry name" value="DUF4381"/>
</dbReference>
<gene>
    <name evidence="2" type="ORF">ABAZ39_16315</name>
    <name evidence="3" type="ORF">C1S70_29315</name>
</gene>
<name>A0A060DH66_9PROT</name>
<dbReference type="OrthoDB" id="283083at2"/>
<dbReference type="Proteomes" id="UP000027186">
    <property type="component" value="Plasmid AbAZ39_p1"/>
</dbReference>
<dbReference type="Pfam" id="PF14316">
    <property type="entry name" value="DUF4381"/>
    <property type="match status" value="1"/>
</dbReference>
<evidence type="ECO:0000313" key="4">
    <source>
        <dbReference type="Proteomes" id="UP000027186"/>
    </source>
</evidence>
<geneLocation type="plasmid" evidence="3">
    <name>p31unnamed</name>
</geneLocation>
<keyword evidence="1" id="KW-0812">Transmembrane</keyword>
<keyword evidence="2" id="KW-0614">Plasmid</keyword>
<dbReference type="RefSeq" id="WP_040133961.1">
    <property type="nucleotide sequence ID" value="NZ_CP007794.1"/>
</dbReference>
<feature type="transmembrane region" description="Helical" evidence="1">
    <location>
        <begin position="29"/>
        <end position="49"/>
    </location>
</feature>
<organism evidence="2 4">
    <name type="scientific">Azospirillum argentinense</name>
    <dbReference type="NCBI Taxonomy" id="2970906"/>
    <lineage>
        <taxon>Bacteria</taxon>
        <taxon>Pseudomonadati</taxon>
        <taxon>Pseudomonadota</taxon>
        <taxon>Alphaproteobacteria</taxon>
        <taxon>Rhodospirillales</taxon>
        <taxon>Azospirillaceae</taxon>
        <taxon>Azospirillum</taxon>
    </lineage>
</organism>
<accession>A0A2K1FS66</accession>
<accession>A0A060DH66</accession>
<proteinExistence type="predicted"/>
<reference evidence="2 4" key="1">
    <citation type="journal article" date="2014" name="Genome Announc.">
        <title>Complete Genome Sequence of the Model Rhizosphere Strain Azospirillum brasilense Az39, Successfully Applied in Agriculture.</title>
        <authorList>
            <person name="Rivera D."/>
            <person name="Revale S."/>
            <person name="Molina R."/>
            <person name="Gualpa J."/>
            <person name="Puente M."/>
            <person name="Maroniche G."/>
            <person name="Paris G."/>
            <person name="Baker D."/>
            <person name="Clavijo B."/>
            <person name="McLay K."/>
            <person name="Spaepen S."/>
            <person name="Perticari A."/>
            <person name="Vazquez M."/>
            <person name="Wisniewski-Dye F."/>
            <person name="Watkins C."/>
            <person name="Martinez-Abarca F."/>
            <person name="Vanderleyden J."/>
            <person name="Cassan F."/>
        </authorList>
    </citation>
    <scope>NUCLEOTIDE SEQUENCE [LARGE SCALE GENOMIC DNA]</scope>
    <source>
        <strain evidence="2 4">Az39</strain>
        <plasmid evidence="2">AbAZ39_p1</plasmid>
    </source>
</reference>
<evidence type="ECO:0000313" key="2">
    <source>
        <dbReference type="EMBL" id="AIB13506.1"/>
    </source>
</evidence>
<keyword evidence="1" id="KW-0472">Membrane</keyword>
<keyword evidence="1" id="KW-1133">Transmembrane helix</keyword>
<reference evidence="3 5" key="2">
    <citation type="submission" date="2018-01" db="EMBL/GenBank/DDBJ databases">
        <title>Whole genome sequence of Azospirillum brasilense REC3 isolated from strawberry roots.</title>
        <authorList>
            <person name="Fontana C.A."/>
            <person name="Salazar S.M."/>
            <person name="Bassi D."/>
            <person name="Puglisi E."/>
            <person name="Lovaisa N.C."/>
            <person name="Toffoli L.M."/>
            <person name="Pedraza R."/>
            <person name="Cocconcelli P.S."/>
        </authorList>
    </citation>
    <scope>NUCLEOTIDE SEQUENCE [LARGE SCALE GENOMIC DNA]</scope>
    <source>
        <strain evidence="3 5">REC3</strain>
        <plasmid evidence="3">p31unnamed</plasmid>
    </source>
</reference>
<sequence>MSDDPASLSNLRDLALPAPVPWWPPAPGWWILAAGVLLAGFLLAVHAIARYRANAYRREALRVLDALEGDIGKADAGLLAQRMASLLKRAALAAYPRSEVASLNGALWLSFLDRTAGTDRFTTGPARRLPDLAYGTGAEGGTDALREIAAAARLWLRTHRAPASGGSGWLC</sequence>
<dbReference type="EMBL" id="POWG01000051">
    <property type="protein sequence ID" value="PNQ95370.1"/>
    <property type="molecule type" value="Genomic_DNA"/>
</dbReference>
<dbReference type="KEGG" id="abq:ABAZ39_16315"/>